<evidence type="ECO:0000313" key="9">
    <source>
        <dbReference type="Proteomes" id="UP001602370"/>
    </source>
</evidence>
<dbReference type="SMART" id="SM00862">
    <property type="entry name" value="Trans_reg_C"/>
    <property type="match status" value="1"/>
</dbReference>
<dbReference type="SUPFAM" id="SSF52540">
    <property type="entry name" value="P-loop containing nucleoside triphosphate hydrolases"/>
    <property type="match status" value="1"/>
</dbReference>
<dbReference type="PRINTS" id="PR00364">
    <property type="entry name" value="DISEASERSIST"/>
</dbReference>
<organism evidence="8 9">
    <name type="scientific">Streptomyces flavochromogenes</name>
    <dbReference type="NCBI Taxonomy" id="68199"/>
    <lineage>
        <taxon>Bacteria</taxon>
        <taxon>Bacillati</taxon>
        <taxon>Actinomycetota</taxon>
        <taxon>Actinomycetes</taxon>
        <taxon>Kitasatosporales</taxon>
        <taxon>Streptomycetaceae</taxon>
        <taxon>Streptomyces</taxon>
    </lineage>
</organism>
<dbReference type="InterPro" id="IPR036388">
    <property type="entry name" value="WH-like_DNA-bd_sf"/>
</dbReference>
<keyword evidence="5" id="KW-0804">Transcription</keyword>
<dbReference type="Gene3D" id="1.25.40.10">
    <property type="entry name" value="Tetratricopeptide repeat domain"/>
    <property type="match status" value="1"/>
</dbReference>
<evidence type="ECO:0000256" key="6">
    <source>
        <dbReference type="PROSITE-ProRule" id="PRU01091"/>
    </source>
</evidence>
<reference evidence="8 9" key="1">
    <citation type="submission" date="2024-10" db="EMBL/GenBank/DDBJ databases">
        <title>The Natural Products Discovery Center: Release of the First 8490 Sequenced Strains for Exploring Actinobacteria Biosynthetic Diversity.</title>
        <authorList>
            <person name="Kalkreuter E."/>
            <person name="Kautsar S.A."/>
            <person name="Yang D."/>
            <person name="Bader C.D."/>
            <person name="Teijaro C.N."/>
            <person name="Fluegel L."/>
            <person name="Davis C.M."/>
            <person name="Simpson J.R."/>
            <person name="Lauterbach L."/>
            <person name="Steele A.D."/>
            <person name="Gui C."/>
            <person name="Meng S."/>
            <person name="Li G."/>
            <person name="Viehrig K."/>
            <person name="Ye F."/>
            <person name="Su P."/>
            <person name="Kiefer A.F."/>
            <person name="Nichols A."/>
            <person name="Cepeda A.J."/>
            <person name="Yan W."/>
            <person name="Fan B."/>
            <person name="Jiang Y."/>
            <person name="Adhikari A."/>
            <person name="Zheng C.-J."/>
            <person name="Schuster L."/>
            <person name="Cowan T.M."/>
            <person name="Smanski M.J."/>
            <person name="Chevrette M.G."/>
            <person name="De Carvalho L.P.S."/>
            <person name="Shen B."/>
        </authorList>
    </citation>
    <scope>NUCLEOTIDE SEQUENCE [LARGE SCALE GENOMIC DNA]</scope>
    <source>
        <strain evidence="8 9">NPDC012605</strain>
    </source>
</reference>
<dbReference type="SUPFAM" id="SSF48452">
    <property type="entry name" value="TPR-like"/>
    <property type="match status" value="1"/>
</dbReference>
<comment type="similarity">
    <text evidence="1">Belongs to the AfsR/DnrI/RedD regulatory family.</text>
</comment>
<keyword evidence="2" id="KW-0902">Two-component regulatory system</keyword>
<evidence type="ECO:0000256" key="5">
    <source>
        <dbReference type="ARBA" id="ARBA00023163"/>
    </source>
</evidence>
<dbReference type="InterPro" id="IPR001867">
    <property type="entry name" value="OmpR/PhoB-type_DNA-bd"/>
</dbReference>
<dbReference type="InterPro" id="IPR003593">
    <property type="entry name" value="AAA+_ATPase"/>
</dbReference>
<keyword evidence="4 6" id="KW-0238">DNA-binding</keyword>
<dbReference type="Proteomes" id="UP001602370">
    <property type="component" value="Unassembled WGS sequence"/>
</dbReference>
<sequence length="630" mass="66798">MPSPSARSVASPGTLRFSVLGPLTVHRGEQALSLGPLKQRMVLATLLTSVNSPVSVHALTEAVWPEEPPRTARKNIQVYVSALRALFGQDDPEARERPRLTHTGGGYVLRAAEEELDLLGFRSLLRAAEGRPPQAAAPLLRQALDLWQGPPLGDDLRQSPTLAEEAERLRLRHVTAYESWAEAELALGGAPAVVEGLRDLVERHPLRERLRSAWMCALSGSGRQPEALAVYDDYRQLLARELGLEPSGAMAARYRAILAGDTRAAGTGATGGPQGGRPGAAPPRATVLLPPDLADFTGHVEELHDVLDLLEGREGSGEASGGFGAGETGEAGHVVLLSGPAGSGKTTLAVRAAHLLGGRFPEGRIFVSLRDAEGRARPVSAVLAELGERTGRTGPSTPEAWREWLARHRVLVILDDVPEERAVRALLPCGGQGRVLLTARGQLGGLAPVHRIAVPPLDTAEAVQLLAGLVGPRRVRADREAALRIVRACGGSPLAVRVSGMRLAVLRHVPLREFADRLTDPRGALDELTAGDVSVRQRLAHGWETLPEERGRDAGRLAAGTGDGPFGLTEAAEALGCDERHAVRVVEALIDAGMVTSPGGEVTAHAAQYDMPHLIRLYARGAGYGTPVLT</sequence>
<gene>
    <name evidence="8" type="ORF">ACFY8C_16020</name>
</gene>
<dbReference type="InterPro" id="IPR027417">
    <property type="entry name" value="P-loop_NTPase"/>
</dbReference>
<dbReference type="Pfam" id="PF03704">
    <property type="entry name" value="BTAD"/>
    <property type="match status" value="1"/>
</dbReference>
<name>A0ABW6XQP8_9ACTN</name>
<dbReference type="InterPro" id="IPR011990">
    <property type="entry name" value="TPR-like_helical_dom_sf"/>
</dbReference>
<dbReference type="Pfam" id="PF00931">
    <property type="entry name" value="NB-ARC"/>
    <property type="match status" value="1"/>
</dbReference>
<keyword evidence="3" id="KW-0805">Transcription regulation</keyword>
<protein>
    <submittedName>
        <fullName evidence="8">BTAD domain-containing putative transcriptional regulator</fullName>
    </submittedName>
</protein>
<dbReference type="SMART" id="SM00382">
    <property type="entry name" value="AAA"/>
    <property type="match status" value="1"/>
</dbReference>
<evidence type="ECO:0000259" key="7">
    <source>
        <dbReference type="PROSITE" id="PS51755"/>
    </source>
</evidence>
<dbReference type="EMBL" id="JBIBDZ010000004">
    <property type="protein sequence ID" value="MFF5919829.1"/>
    <property type="molecule type" value="Genomic_DNA"/>
</dbReference>
<dbReference type="PANTHER" id="PTHR35807:SF1">
    <property type="entry name" value="TRANSCRIPTIONAL REGULATOR REDD"/>
    <property type="match status" value="1"/>
</dbReference>
<dbReference type="InterPro" id="IPR051677">
    <property type="entry name" value="AfsR-DnrI-RedD_regulator"/>
</dbReference>
<dbReference type="RefSeq" id="WP_030319465.1">
    <property type="nucleotide sequence ID" value="NZ_JBIBDZ010000004.1"/>
</dbReference>
<comment type="caution">
    <text evidence="8">The sequence shown here is derived from an EMBL/GenBank/DDBJ whole genome shotgun (WGS) entry which is preliminary data.</text>
</comment>
<feature type="domain" description="OmpR/PhoB-type" evidence="7">
    <location>
        <begin position="7"/>
        <end position="111"/>
    </location>
</feature>
<dbReference type="PROSITE" id="PS51755">
    <property type="entry name" value="OMPR_PHOB"/>
    <property type="match status" value="1"/>
</dbReference>
<evidence type="ECO:0000256" key="2">
    <source>
        <dbReference type="ARBA" id="ARBA00023012"/>
    </source>
</evidence>
<dbReference type="InterPro" id="IPR005158">
    <property type="entry name" value="BTAD"/>
</dbReference>
<dbReference type="CDD" id="cd15831">
    <property type="entry name" value="BTAD"/>
    <property type="match status" value="1"/>
</dbReference>
<dbReference type="InterPro" id="IPR016032">
    <property type="entry name" value="Sig_transdc_resp-reg_C-effctor"/>
</dbReference>
<dbReference type="CDD" id="cd02019">
    <property type="entry name" value="NK"/>
    <property type="match status" value="1"/>
</dbReference>
<dbReference type="Gene3D" id="1.10.10.10">
    <property type="entry name" value="Winged helix-like DNA-binding domain superfamily/Winged helix DNA-binding domain"/>
    <property type="match status" value="1"/>
</dbReference>
<dbReference type="Pfam" id="PF00486">
    <property type="entry name" value="Trans_reg_C"/>
    <property type="match status" value="1"/>
</dbReference>
<dbReference type="Gene3D" id="3.40.50.300">
    <property type="entry name" value="P-loop containing nucleotide triphosphate hydrolases"/>
    <property type="match status" value="1"/>
</dbReference>
<evidence type="ECO:0000256" key="3">
    <source>
        <dbReference type="ARBA" id="ARBA00023015"/>
    </source>
</evidence>
<dbReference type="PANTHER" id="PTHR35807">
    <property type="entry name" value="TRANSCRIPTIONAL REGULATOR REDD-RELATED"/>
    <property type="match status" value="1"/>
</dbReference>
<proteinExistence type="inferred from homology"/>
<keyword evidence="9" id="KW-1185">Reference proteome</keyword>
<evidence type="ECO:0000256" key="4">
    <source>
        <dbReference type="ARBA" id="ARBA00023125"/>
    </source>
</evidence>
<dbReference type="SMART" id="SM01043">
    <property type="entry name" value="BTAD"/>
    <property type="match status" value="1"/>
</dbReference>
<dbReference type="InterPro" id="IPR002182">
    <property type="entry name" value="NB-ARC"/>
</dbReference>
<feature type="DNA-binding region" description="OmpR/PhoB-type" evidence="6">
    <location>
        <begin position="7"/>
        <end position="111"/>
    </location>
</feature>
<accession>A0ABW6XQP8</accession>
<evidence type="ECO:0000313" key="8">
    <source>
        <dbReference type="EMBL" id="MFF5919829.1"/>
    </source>
</evidence>
<dbReference type="SUPFAM" id="SSF46894">
    <property type="entry name" value="C-terminal effector domain of the bipartite response regulators"/>
    <property type="match status" value="1"/>
</dbReference>
<evidence type="ECO:0000256" key="1">
    <source>
        <dbReference type="ARBA" id="ARBA00005820"/>
    </source>
</evidence>